<dbReference type="GO" id="GO:0000166">
    <property type="term" value="F:nucleotide binding"/>
    <property type="evidence" value="ECO:0007669"/>
    <property type="project" value="InterPro"/>
</dbReference>
<evidence type="ECO:0000256" key="3">
    <source>
        <dbReference type="ARBA" id="ARBA00022695"/>
    </source>
</evidence>
<proteinExistence type="predicted"/>
<dbReference type="PROSITE" id="PS00116">
    <property type="entry name" value="DNA_POLYMERASE_B"/>
    <property type="match status" value="1"/>
</dbReference>
<dbReference type="GO" id="GO:0003677">
    <property type="term" value="F:DNA binding"/>
    <property type="evidence" value="ECO:0007669"/>
    <property type="project" value="InterPro"/>
</dbReference>
<dbReference type="GO" id="GO:0005634">
    <property type="term" value="C:nucleus"/>
    <property type="evidence" value="ECO:0007669"/>
    <property type="project" value="TreeGrafter"/>
</dbReference>
<dbReference type="Proteomes" id="UP000653454">
    <property type="component" value="Unassembled WGS sequence"/>
</dbReference>
<dbReference type="InterPro" id="IPR017964">
    <property type="entry name" value="DNA-dir_DNA_pol_B_CS"/>
</dbReference>
<dbReference type="InterPro" id="IPR025687">
    <property type="entry name" value="Znf-C4pol"/>
</dbReference>
<evidence type="ECO:0000256" key="4">
    <source>
        <dbReference type="ARBA" id="ARBA00022932"/>
    </source>
</evidence>
<dbReference type="GO" id="GO:0042276">
    <property type="term" value="P:error-prone translesion synthesis"/>
    <property type="evidence" value="ECO:0007669"/>
    <property type="project" value="TreeGrafter"/>
</dbReference>
<keyword evidence="9" id="KW-1185">Reference proteome</keyword>
<comment type="caution">
    <text evidence="8">The sequence shown here is derived from an EMBL/GenBank/DDBJ whole genome shotgun (WGS) entry which is preliminary data.</text>
</comment>
<evidence type="ECO:0000256" key="5">
    <source>
        <dbReference type="ARBA" id="ARBA00049244"/>
    </source>
</evidence>
<keyword evidence="4" id="KW-0239">DNA-directed DNA polymerase</keyword>
<gene>
    <name evidence="8" type="ORF">PLXY2_LOCUS14956</name>
</gene>
<comment type="catalytic activity">
    <reaction evidence="5">
        <text>DNA(n) + a 2'-deoxyribonucleoside 5'-triphosphate = DNA(n+1) + diphosphate</text>
        <dbReference type="Rhea" id="RHEA:22508"/>
        <dbReference type="Rhea" id="RHEA-COMP:17339"/>
        <dbReference type="Rhea" id="RHEA-COMP:17340"/>
        <dbReference type="ChEBI" id="CHEBI:33019"/>
        <dbReference type="ChEBI" id="CHEBI:61560"/>
        <dbReference type="ChEBI" id="CHEBI:173112"/>
        <dbReference type="EC" id="2.7.7.7"/>
    </reaction>
</comment>
<dbReference type="EMBL" id="CAJHNJ030000154">
    <property type="protein sequence ID" value="CAG9136707.1"/>
    <property type="molecule type" value="Genomic_DNA"/>
</dbReference>
<dbReference type="GO" id="GO:0003887">
    <property type="term" value="F:DNA-directed DNA polymerase activity"/>
    <property type="evidence" value="ECO:0007669"/>
    <property type="project" value="UniProtKB-KW"/>
</dbReference>
<dbReference type="Pfam" id="PF00136">
    <property type="entry name" value="DNA_pol_B"/>
    <property type="match status" value="1"/>
</dbReference>
<keyword evidence="2" id="KW-0808">Transferase</keyword>
<organism evidence="8 9">
    <name type="scientific">Plutella xylostella</name>
    <name type="common">Diamondback moth</name>
    <name type="synonym">Plutella maculipennis</name>
    <dbReference type="NCBI Taxonomy" id="51655"/>
    <lineage>
        <taxon>Eukaryota</taxon>
        <taxon>Metazoa</taxon>
        <taxon>Ecdysozoa</taxon>
        <taxon>Arthropoda</taxon>
        <taxon>Hexapoda</taxon>
        <taxon>Insecta</taxon>
        <taxon>Pterygota</taxon>
        <taxon>Neoptera</taxon>
        <taxon>Endopterygota</taxon>
        <taxon>Lepidoptera</taxon>
        <taxon>Glossata</taxon>
        <taxon>Ditrysia</taxon>
        <taxon>Yponomeutoidea</taxon>
        <taxon>Plutellidae</taxon>
        <taxon>Plutella</taxon>
    </lineage>
</organism>
<accession>A0A8S4GAH0</accession>
<dbReference type="GO" id="GO:0016035">
    <property type="term" value="C:zeta DNA polymerase complex"/>
    <property type="evidence" value="ECO:0007669"/>
    <property type="project" value="InterPro"/>
</dbReference>
<dbReference type="InterPro" id="IPR023211">
    <property type="entry name" value="DNA_pol_palm_dom_sf"/>
</dbReference>
<dbReference type="GO" id="GO:0000724">
    <property type="term" value="P:double-strand break repair via homologous recombination"/>
    <property type="evidence" value="ECO:0007669"/>
    <property type="project" value="TreeGrafter"/>
</dbReference>
<dbReference type="EC" id="2.7.7.7" evidence="1"/>
<evidence type="ECO:0000313" key="8">
    <source>
        <dbReference type="EMBL" id="CAG9136707.1"/>
    </source>
</evidence>
<dbReference type="Pfam" id="PF14260">
    <property type="entry name" value="zf-C4pol"/>
    <property type="match status" value="1"/>
</dbReference>
<feature type="domain" description="C4-type zinc-finger of DNA polymerase delta" evidence="7">
    <location>
        <begin position="408"/>
        <end position="475"/>
    </location>
</feature>
<dbReference type="PANTHER" id="PTHR45812:SF1">
    <property type="entry name" value="DNA POLYMERASE ZETA CATALYTIC SUBUNIT"/>
    <property type="match status" value="1"/>
</dbReference>
<dbReference type="SUPFAM" id="SSF56672">
    <property type="entry name" value="DNA/RNA polymerases"/>
    <property type="match status" value="1"/>
</dbReference>
<dbReference type="AlphaFoldDB" id="A0A8S4GAH0"/>
<dbReference type="InterPro" id="IPR043502">
    <property type="entry name" value="DNA/RNA_pol_sf"/>
</dbReference>
<dbReference type="InterPro" id="IPR042087">
    <property type="entry name" value="DNA_pol_B_thumb"/>
</dbReference>
<dbReference type="Gene3D" id="1.10.132.60">
    <property type="entry name" value="DNA polymerase family B, C-terminal domain"/>
    <property type="match status" value="1"/>
</dbReference>
<evidence type="ECO:0000256" key="1">
    <source>
        <dbReference type="ARBA" id="ARBA00012417"/>
    </source>
</evidence>
<evidence type="ECO:0000313" key="9">
    <source>
        <dbReference type="Proteomes" id="UP000653454"/>
    </source>
</evidence>
<evidence type="ECO:0000259" key="7">
    <source>
        <dbReference type="Pfam" id="PF14260"/>
    </source>
</evidence>
<name>A0A8S4GAH0_PLUXY</name>
<dbReference type="InterPro" id="IPR006134">
    <property type="entry name" value="DNA-dir_DNA_pol_B_multi_dom"/>
</dbReference>
<sequence length="503" mass="55037">MMPPVLGIPVQAINRLALLLELSETSRLVIPPGFRSYEFSTPSGGSPILLLLLQSRYSSEESGADTRRFHPSLSWASKLSSGHDFPFSWASLNMDRFQVIYGDTDSMFVQVPGGTRAEAWRIGREIADAVTADNPSPVALKLEKVYQPCILQTKKRYVGYMYESPEQLVPTYEAKGIETVRRDGCPAGVALLRSSLCTLFDTGDLSLVKSAAIQVLSRLGAGTLPPPRLFLTREYRGAHQYRAGGAAPPMEIANRLLARDRRAAPRVGERVTWLVTSGAPGLPLVKLARTPEELRKDPTLRPHIAYYATRVLLPPLHRCLSLLGVNVFKWWSELGYGREAQLQAAPAGGISRYLGRRRCALCGARAQVDGAGPPAVRAVRRPGAGQKQTLCSGSRAHCRWSELGRRRCARCGARAQYSLCVACASRPQQPVAALHTRLNVASTHLQQCAQICASCSGHSAGACCVNTHCPVLWRRVAAQGQLTQATDVVRELPHPLCREELQF</sequence>
<reference evidence="8" key="1">
    <citation type="submission" date="2020-11" db="EMBL/GenBank/DDBJ databases">
        <authorList>
            <person name="Whiteford S."/>
        </authorList>
    </citation>
    <scope>NUCLEOTIDE SEQUENCE</scope>
</reference>
<feature type="domain" description="DNA-directed DNA polymerase family B multifunctional" evidence="6">
    <location>
        <begin position="95"/>
        <end position="320"/>
    </location>
</feature>
<dbReference type="Gene3D" id="3.90.1600.10">
    <property type="entry name" value="Palm domain of DNA polymerase"/>
    <property type="match status" value="1"/>
</dbReference>
<dbReference type="InterPro" id="IPR030559">
    <property type="entry name" value="PolZ_Rev3"/>
</dbReference>
<keyword evidence="3" id="KW-0548">Nucleotidyltransferase</keyword>
<evidence type="ECO:0000256" key="2">
    <source>
        <dbReference type="ARBA" id="ARBA00022679"/>
    </source>
</evidence>
<dbReference type="PANTHER" id="PTHR45812">
    <property type="entry name" value="DNA POLYMERASE ZETA CATALYTIC SUBUNIT"/>
    <property type="match status" value="1"/>
</dbReference>
<evidence type="ECO:0000259" key="6">
    <source>
        <dbReference type="Pfam" id="PF00136"/>
    </source>
</evidence>
<protein>
    <recommendedName>
        <fullName evidence="1">DNA-directed DNA polymerase</fullName>
        <ecNumber evidence="1">2.7.7.7</ecNumber>
    </recommendedName>
</protein>